<dbReference type="CDD" id="cd03443">
    <property type="entry name" value="PaaI_thioesterase"/>
    <property type="match status" value="1"/>
</dbReference>
<accession>A0A178F478</accession>
<dbReference type="Gene3D" id="3.10.129.10">
    <property type="entry name" value="Hotdog Thioesterase"/>
    <property type="match status" value="1"/>
</dbReference>
<keyword evidence="2" id="KW-0813">Transport</keyword>
<evidence type="ECO:0000313" key="9">
    <source>
        <dbReference type="Proteomes" id="UP000243015"/>
    </source>
</evidence>
<protein>
    <submittedName>
        <fullName evidence="8">Succinyl-CoA synthetase subunit alpha</fullName>
    </submittedName>
</protein>
<dbReference type="InterPro" id="IPR003781">
    <property type="entry name" value="CoA-bd"/>
</dbReference>
<dbReference type="GO" id="GO:0033180">
    <property type="term" value="C:proton-transporting V-type ATPase, V1 domain"/>
    <property type="evidence" value="ECO:0007669"/>
    <property type="project" value="InterPro"/>
</dbReference>
<dbReference type="VEuPathDB" id="FungiDB:TERG_07920"/>
<dbReference type="PRINTS" id="PR01798">
    <property type="entry name" value="SCOASYNTHASE"/>
</dbReference>
<dbReference type="FunFam" id="3.40.50.720:FF:000340">
    <property type="entry name" value="Succinyl-CoA synthetase subunit alpha"/>
    <property type="match status" value="1"/>
</dbReference>
<dbReference type="InterPro" id="IPR004907">
    <property type="entry name" value="ATPase_V1-cplx_csu"/>
</dbReference>
<keyword evidence="4" id="KW-0406">Ion transport</keyword>
<evidence type="ECO:0000256" key="1">
    <source>
        <dbReference type="ARBA" id="ARBA00006138"/>
    </source>
</evidence>
<evidence type="ECO:0000256" key="5">
    <source>
        <dbReference type="ARBA" id="ARBA00053565"/>
    </source>
</evidence>
<dbReference type="Gene3D" id="3.30.70.100">
    <property type="match status" value="1"/>
</dbReference>
<dbReference type="GO" id="GO:0005739">
    <property type="term" value="C:mitochondrion"/>
    <property type="evidence" value="ECO:0007669"/>
    <property type="project" value="TreeGrafter"/>
</dbReference>
<dbReference type="PANTHER" id="PTHR11117:SF6">
    <property type="entry name" value="SYNTHETASE SUBUNIT ALPHA, PUTATIVE (AFU_ORTHOLOGUE AFUA_1G10830)-RELATED"/>
    <property type="match status" value="1"/>
</dbReference>
<dbReference type="FunFam" id="3.40.50.261:FF:000017">
    <property type="entry name" value="Succinyl-CoA synthetase subunit alpha"/>
    <property type="match status" value="1"/>
</dbReference>
<dbReference type="SUPFAM" id="SSF54637">
    <property type="entry name" value="Thioesterase/thiol ester dehydrase-isomerase"/>
    <property type="match status" value="1"/>
</dbReference>
<comment type="function">
    <text evidence="5">Subunit of the V1 complex of vacuolar(H+)-ATPase (V-ATPase), a multisubunit enzyme composed of a peripheral complex (V1) that hydrolyzes ATP and a membrane integral complex (V0) that translocates protons. V-ATPase is responsible for acidifying and maintaining the pH of intracellular compartments. Subunit C is necessary for the assembly of the catalytic sector of the enzyme and is likely to have a specific function in its catalytic activity. Reversibly leaves the enzyme after glucose depletion, causing the catalytic subcomplex V1 to detach from the V0 section.</text>
</comment>
<evidence type="ECO:0000256" key="3">
    <source>
        <dbReference type="ARBA" id="ARBA00022781"/>
    </source>
</evidence>
<dbReference type="InterPro" id="IPR029069">
    <property type="entry name" value="HotDog_dom_sf"/>
</dbReference>
<reference evidence="8 9" key="1">
    <citation type="submission" date="2016-05" db="EMBL/GenBank/DDBJ databases">
        <title>Genome sequencing of Trichophyton rubrum CMCC(F)T1i isolated from hair.</title>
        <authorList>
            <person name="Zhan P."/>
            <person name="Tao Y."/>
            <person name="Liu W."/>
        </authorList>
    </citation>
    <scope>NUCLEOTIDE SEQUENCE [LARGE SCALE GENOMIC DNA]</scope>
    <source>
        <strain evidence="9">CMCC(F)T1i</strain>
    </source>
</reference>
<comment type="caution">
    <text evidence="8">The sequence shown here is derived from an EMBL/GenBank/DDBJ whole genome shotgun (WGS) entry which is preliminary data.</text>
</comment>
<dbReference type="EMBL" id="LHPM01000011">
    <property type="protein sequence ID" value="OAL67131.1"/>
    <property type="molecule type" value="Genomic_DNA"/>
</dbReference>
<dbReference type="Pfam" id="PF03061">
    <property type="entry name" value="4HBT"/>
    <property type="match status" value="1"/>
</dbReference>
<evidence type="ECO:0000256" key="2">
    <source>
        <dbReference type="ARBA" id="ARBA00022448"/>
    </source>
</evidence>
<dbReference type="CDD" id="cd14785">
    <property type="entry name" value="V-ATPase_C"/>
    <property type="match status" value="1"/>
</dbReference>
<dbReference type="GO" id="GO:0046961">
    <property type="term" value="F:proton-transporting ATPase activity, rotational mechanism"/>
    <property type="evidence" value="ECO:0007669"/>
    <property type="project" value="InterPro"/>
</dbReference>
<evidence type="ECO:0000313" key="8">
    <source>
        <dbReference type="EMBL" id="OAL67131.1"/>
    </source>
</evidence>
<dbReference type="InterPro" id="IPR006683">
    <property type="entry name" value="Thioestr_dom"/>
</dbReference>
<dbReference type="InterPro" id="IPR016102">
    <property type="entry name" value="Succinyl-CoA_synth-like"/>
</dbReference>
<name>A0A178F478_TRIRU</name>
<evidence type="ECO:0000259" key="7">
    <source>
        <dbReference type="SMART" id="SM00881"/>
    </source>
</evidence>
<sequence length="1500" mass="164380">MTATSQQRFYRASEPVGHAATLEDRIPHQGSLPGVYRDLGTNEAQATANVKESLAWGTKIVGGVKPGVEGEHLGLPIFPSVRVAQEKAKPDASAVYVPGSQTAKAIEEALEANIPLIVAVAEHVPIHDMLRIHSMLKTQSKSRLVGPNCPGIISAIGKCRIGFQPLQCFAPGNVGIIAKSGTLGYETVASTTRAGLGQSLCIGMGGDVLAGTDFVDALKVFEHDNDTHGIIIVGEIGGEAEMEAAEWIKGYRGRTSEAKPIMALIGGIEAPPGRVMGHAGAWTASGEPDARTKIQALQSAGVAMVDHPEKFGEGMKALLAGAGRRSKSTQSGPFVQRASYHTHTRRPQISLPSQSARSPQKRTLYIKSSDAFRLLEAQNISIAESKYPANFTLAIAIDRKTCGPCITVCNGTDGNTLKFPFNYHARNFDIASVRNTLGFVKYHPMATGSLEKLLHGLMNVFVTKEAFLLEVKAGITPDTKDIQILEARFGFDDAAYRSSGRQGDIHALRNKADEVPAEVEAEKNGIVYITLPGEGRIGTLGKWLPLPFYSFVSLTIDLVNGAGLAMNTVDALTLHGGSCANFLDTGGKATAETVKSSFQVILSDPRVKSIFVNIFGGLTKCDMIAEGVMMAFRDLGMKVPVVVRLRGTNEQLGQKMDVVGGEWIETQLNLEDYSGIETLPAFHAQHGSSSPRAEAQLLLIPIEEPVASAGPCFSQIHPGPSKALFVWLLIYTNIYTFLPIGSFLVGAMTSPELVDMGRDIASMRQLSKTRLLYIPPDEISKEINDYIDTHPLSVSLRGDARYTESRPHLEQPPRMRAHSLTGGTLAGPERIVVPPFTWSTTDGSSFVSIFYLGSDVCGHPGIVHGGLLATLLDEGLARTCFPVLPNKIGVTANLNIDYRAPAPAGEFFVLRAKVTKVDGRKAWVEGWIEGLPKDGTDPVKYVEAKALFIEPKTAGHSTSSIQPKDRVLPSREPSILSGRSPYDRAFGPITTSHTEQQLPAVTMSKQARYILLSLPNSISPSHHRDDALEAIRSIVADNGNTAPFTVPEFKIGTLDALVQQADELGKVEALCENVVSKVGDVLSNVLEGDEAQISRMKMVNERPLDQYLQSFSWNKVKYRADKSLAELIDLLQKEINSIDNDVRAKFTQYNSVKSNLAGLQRKQTGNLSTKSLASVVDPSLLVQDSEYLETHLIALPSRDVKDFLRAYETLSPMVVPRSSILLASDDEYTLYGVTTFKKHSAEFIHKCRENRWTPREYKYVEDGGEEERKEIDQVAGDAKRLWGEALRLGKTGWGEAVMVWVHILALRMFVETVLRYGLPLDFTSVLIKSTGKNVKKIKDALDSSYSYLGGNAFTRDKKGRVRKDDPNEMQQVGVPDTAAEYTAFVYYEFEVDKRATTSTKTEIKHKRQTSRFESCYPILKLKPKSLNWQTSFQTKHVWSPVKIIANLRQSQPFSDGKYVVMLSKSGSLEFRPPQLHRTAEPKPRLATELLRNIWVQDRTN</sequence>
<dbReference type="SUPFAM" id="SSF118203">
    <property type="entry name" value="Vacuolar ATP synthase subunit C"/>
    <property type="match status" value="1"/>
</dbReference>
<dbReference type="SMART" id="SM00881">
    <property type="entry name" value="CoA_binding"/>
    <property type="match status" value="1"/>
</dbReference>
<dbReference type="Gene3D" id="1.20.1460.10">
    <property type="entry name" value="subunit c (vma5p) of the yeast v-atpase, domain 2"/>
    <property type="match status" value="1"/>
</dbReference>
<dbReference type="Pfam" id="PF03223">
    <property type="entry name" value="V-ATPase_C"/>
    <property type="match status" value="1"/>
</dbReference>
<evidence type="ECO:0000256" key="6">
    <source>
        <dbReference type="SAM" id="MobiDB-lite"/>
    </source>
</evidence>
<dbReference type="GO" id="GO:0004776">
    <property type="term" value="F:succinate-CoA ligase (GDP-forming) activity"/>
    <property type="evidence" value="ECO:0007669"/>
    <property type="project" value="TreeGrafter"/>
</dbReference>
<dbReference type="InterPro" id="IPR005811">
    <property type="entry name" value="SUCC_ACL_C"/>
</dbReference>
<dbReference type="GO" id="GO:0006099">
    <property type="term" value="P:tricarboxylic acid cycle"/>
    <property type="evidence" value="ECO:0007669"/>
    <property type="project" value="TreeGrafter"/>
</dbReference>
<comment type="similarity">
    <text evidence="1">Belongs to the V-ATPase C subunit family.</text>
</comment>
<feature type="region of interest" description="Disordered" evidence="6">
    <location>
        <begin position="323"/>
        <end position="360"/>
    </location>
</feature>
<organism evidence="8 9">
    <name type="scientific">Trichophyton rubrum</name>
    <name type="common">Athlete's foot fungus</name>
    <name type="synonym">Epidermophyton rubrum</name>
    <dbReference type="NCBI Taxonomy" id="5551"/>
    <lineage>
        <taxon>Eukaryota</taxon>
        <taxon>Fungi</taxon>
        <taxon>Dikarya</taxon>
        <taxon>Ascomycota</taxon>
        <taxon>Pezizomycotina</taxon>
        <taxon>Eurotiomycetes</taxon>
        <taxon>Eurotiomycetidae</taxon>
        <taxon>Onygenales</taxon>
        <taxon>Arthrodermataceae</taxon>
        <taxon>Trichophyton</taxon>
    </lineage>
</organism>
<dbReference type="FunFam" id="3.30.70.100:FF:000002">
    <property type="entry name" value="V-type proton ATPase subunit C"/>
    <property type="match status" value="1"/>
</dbReference>
<keyword evidence="3" id="KW-0375">Hydrogen ion transport</keyword>
<evidence type="ECO:0000256" key="4">
    <source>
        <dbReference type="ARBA" id="ARBA00023065"/>
    </source>
</evidence>
<feature type="domain" description="CoA-binding" evidence="7">
    <location>
        <begin position="34"/>
        <end position="124"/>
    </location>
</feature>
<dbReference type="GO" id="GO:0009361">
    <property type="term" value="C:succinate-CoA ligase complex (ADP-forming)"/>
    <property type="evidence" value="ECO:0007669"/>
    <property type="project" value="TreeGrafter"/>
</dbReference>
<dbReference type="SUPFAM" id="SSF52210">
    <property type="entry name" value="Succinyl-CoA synthetase domains"/>
    <property type="match status" value="2"/>
</dbReference>
<dbReference type="Gene3D" id="3.30.470.20">
    <property type="entry name" value="ATP-grasp fold, B domain"/>
    <property type="match status" value="1"/>
</dbReference>
<dbReference type="InterPro" id="IPR036291">
    <property type="entry name" value="NAD(P)-bd_dom_sf"/>
</dbReference>
<dbReference type="GO" id="GO:0004775">
    <property type="term" value="F:succinate-CoA ligase (ADP-forming) activity"/>
    <property type="evidence" value="ECO:0007669"/>
    <property type="project" value="TreeGrafter"/>
</dbReference>
<dbReference type="Pfam" id="PF02629">
    <property type="entry name" value="CoA_binding"/>
    <property type="match status" value="1"/>
</dbReference>
<dbReference type="InterPro" id="IPR036132">
    <property type="entry name" value="Vac_ATP_synth_c_sf"/>
</dbReference>
<dbReference type="Gene3D" id="3.30.70.1180">
    <property type="entry name" value="Vacuolar atp synthase subunit c, domain 1"/>
    <property type="match status" value="1"/>
</dbReference>
<dbReference type="Gene3D" id="3.40.50.261">
    <property type="entry name" value="Succinyl-CoA synthetase domains"/>
    <property type="match status" value="2"/>
</dbReference>
<dbReference type="PANTHER" id="PTHR11117">
    <property type="entry name" value="SUCCINYL-COA LIGASE SUBUNIT ALPHA"/>
    <property type="match status" value="1"/>
</dbReference>
<dbReference type="VEuPathDB" id="FungiDB:TERG_12614"/>
<dbReference type="Pfam" id="PF00549">
    <property type="entry name" value="Ligase_CoA"/>
    <property type="match status" value="2"/>
</dbReference>
<dbReference type="Proteomes" id="UP000243015">
    <property type="component" value="Unassembled WGS sequence"/>
</dbReference>
<dbReference type="SUPFAM" id="SSF51735">
    <property type="entry name" value="NAD(P)-binding Rossmann-fold domains"/>
    <property type="match status" value="1"/>
</dbReference>
<dbReference type="Gene3D" id="3.40.50.720">
    <property type="entry name" value="NAD(P)-binding Rossmann-like Domain"/>
    <property type="match status" value="1"/>
</dbReference>
<proteinExistence type="inferred from homology"/>
<dbReference type="VEuPathDB" id="FungiDB:TERG_12613"/>
<gene>
    <name evidence="8" type="ORF">A7C99_1546</name>
</gene>
<dbReference type="VEuPathDB" id="FungiDB:TERG_07919"/>